<dbReference type="FunFam" id="3.30.160.60:FF:003172">
    <property type="match status" value="2"/>
</dbReference>
<dbReference type="Gene3D" id="3.30.160.60">
    <property type="entry name" value="Classic Zinc Finger"/>
    <property type="match status" value="4"/>
</dbReference>
<evidence type="ECO:0000313" key="8">
    <source>
        <dbReference type="Ensembl" id="ENSCCRP00000173723.1"/>
    </source>
</evidence>
<organism evidence="8 9">
    <name type="scientific">Cyprinus carpio carpio</name>
    <dbReference type="NCBI Taxonomy" id="630221"/>
    <lineage>
        <taxon>Eukaryota</taxon>
        <taxon>Metazoa</taxon>
        <taxon>Chordata</taxon>
        <taxon>Craniata</taxon>
        <taxon>Vertebrata</taxon>
        <taxon>Euteleostomi</taxon>
        <taxon>Actinopterygii</taxon>
        <taxon>Neopterygii</taxon>
        <taxon>Teleostei</taxon>
        <taxon>Ostariophysi</taxon>
        <taxon>Cypriniformes</taxon>
        <taxon>Cyprinidae</taxon>
        <taxon>Cyprininae</taxon>
        <taxon>Cyprinus</taxon>
    </lineage>
</organism>
<feature type="domain" description="C2H2-type" evidence="7">
    <location>
        <begin position="111"/>
        <end position="138"/>
    </location>
</feature>
<reference evidence="8" key="2">
    <citation type="submission" date="2025-09" db="UniProtKB">
        <authorList>
            <consortium name="Ensembl"/>
        </authorList>
    </citation>
    <scope>IDENTIFICATION</scope>
</reference>
<dbReference type="Ensembl" id="ENSCCRT00000158601.1">
    <property type="protein sequence ID" value="ENSCCRP00000173723.1"/>
    <property type="gene ID" value="ENSCCRG00000080583.1"/>
</dbReference>
<evidence type="ECO:0000313" key="9">
    <source>
        <dbReference type="Proteomes" id="UP001108240"/>
    </source>
</evidence>
<dbReference type="InterPro" id="IPR013087">
    <property type="entry name" value="Znf_C2H2_type"/>
</dbReference>
<proteinExistence type="predicted"/>
<sequence length="191" mass="22518">MAFIKEKREHMKIDETFRGKHEESEKQTDLKEESEELNEIQDKDQFKKHDFVTGQKSYSRSQIDTTQNLTRKRPKNTGTRCHFTCQQCGKSFDQQGKLQVHMRIHTGEKPYSCQQCGKSFPKKEKLKRHMIVHTREKPFTCPQCGKSFTHKNTLNDHIRIHTGEKSFTCQQCGKSFILKSYLNVHMRIHTG</sequence>
<dbReference type="GO" id="GO:0000981">
    <property type="term" value="F:DNA-binding transcription factor activity, RNA polymerase II-specific"/>
    <property type="evidence" value="ECO:0007669"/>
    <property type="project" value="TreeGrafter"/>
</dbReference>
<name>A0A9J8CVP0_CYPCA</name>
<keyword evidence="4" id="KW-0862">Zinc</keyword>
<evidence type="ECO:0000256" key="4">
    <source>
        <dbReference type="ARBA" id="ARBA00022833"/>
    </source>
</evidence>
<keyword evidence="9" id="KW-1185">Reference proteome</keyword>
<dbReference type="PROSITE" id="PS00028">
    <property type="entry name" value="ZINC_FINGER_C2H2_1"/>
    <property type="match status" value="4"/>
</dbReference>
<dbReference type="PANTHER" id="PTHR23235:SF178">
    <property type="entry name" value="C2H2-TYPE DOMAIN-CONTAINING PROTEIN-RELATED"/>
    <property type="match status" value="1"/>
</dbReference>
<dbReference type="GeneTree" id="ENSGT00940000154446"/>
<evidence type="ECO:0000256" key="5">
    <source>
        <dbReference type="PROSITE-ProRule" id="PRU00042"/>
    </source>
</evidence>
<keyword evidence="1" id="KW-0479">Metal-binding</keyword>
<dbReference type="GO" id="GO:0008270">
    <property type="term" value="F:zinc ion binding"/>
    <property type="evidence" value="ECO:0007669"/>
    <property type="project" value="UniProtKB-KW"/>
</dbReference>
<feature type="domain" description="C2H2-type" evidence="7">
    <location>
        <begin position="83"/>
        <end position="110"/>
    </location>
</feature>
<protein>
    <recommendedName>
        <fullName evidence="7">C2H2-type domain-containing protein</fullName>
    </recommendedName>
</protein>
<dbReference type="Pfam" id="PF00096">
    <property type="entry name" value="zf-C2H2"/>
    <property type="match status" value="4"/>
</dbReference>
<feature type="domain" description="C2H2-type" evidence="7">
    <location>
        <begin position="167"/>
        <end position="191"/>
    </location>
</feature>
<dbReference type="PANTHER" id="PTHR23235">
    <property type="entry name" value="KRUEPPEL-LIKE TRANSCRIPTION FACTOR"/>
    <property type="match status" value="1"/>
</dbReference>
<dbReference type="FunFam" id="3.30.160.60:FF:002282">
    <property type="entry name" value="Wu:fb97d07 protein"/>
    <property type="match status" value="1"/>
</dbReference>
<reference evidence="8" key="1">
    <citation type="submission" date="2025-08" db="UniProtKB">
        <authorList>
            <consortium name="Ensembl"/>
        </authorList>
    </citation>
    <scope>IDENTIFICATION</scope>
</reference>
<dbReference type="OMA" id="HRSESQC"/>
<dbReference type="GO" id="GO:0000978">
    <property type="term" value="F:RNA polymerase II cis-regulatory region sequence-specific DNA binding"/>
    <property type="evidence" value="ECO:0007669"/>
    <property type="project" value="TreeGrafter"/>
</dbReference>
<dbReference type="PROSITE" id="PS50157">
    <property type="entry name" value="ZINC_FINGER_C2H2_2"/>
    <property type="match status" value="4"/>
</dbReference>
<dbReference type="SMART" id="SM00355">
    <property type="entry name" value="ZnF_C2H2"/>
    <property type="match status" value="4"/>
</dbReference>
<evidence type="ECO:0000256" key="3">
    <source>
        <dbReference type="ARBA" id="ARBA00022771"/>
    </source>
</evidence>
<feature type="region of interest" description="Disordered" evidence="6">
    <location>
        <begin position="1"/>
        <end position="45"/>
    </location>
</feature>
<evidence type="ECO:0000256" key="1">
    <source>
        <dbReference type="ARBA" id="ARBA00022723"/>
    </source>
</evidence>
<evidence type="ECO:0000256" key="6">
    <source>
        <dbReference type="SAM" id="MobiDB-lite"/>
    </source>
</evidence>
<dbReference type="FunFam" id="3.30.160.60:FF:002325">
    <property type="entry name" value="Si:cabz01021430.2"/>
    <property type="match status" value="1"/>
</dbReference>
<keyword evidence="2" id="KW-0677">Repeat</keyword>
<dbReference type="SUPFAM" id="SSF57667">
    <property type="entry name" value="beta-beta-alpha zinc fingers"/>
    <property type="match status" value="2"/>
</dbReference>
<dbReference type="InterPro" id="IPR036236">
    <property type="entry name" value="Znf_C2H2_sf"/>
</dbReference>
<keyword evidence="3 5" id="KW-0863">Zinc-finger</keyword>
<evidence type="ECO:0000259" key="7">
    <source>
        <dbReference type="PROSITE" id="PS50157"/>
    </source>
</evidence>
<feature type="domain" description="C2H2-type" evidence="7">
    <location>
        <begin position="139"/>
        <end position="166"/>
    </location>
</feature>
<dbReference type="AlphaFoldDB" id="A0A9J8CVP0"/>
<accession>A0A9J8CVP0</accession>
<dbReference type="Proteomes" id="UP001108240">
    <property type="component" value="Unplaced"/>
</dbReference>
<feature type="compositionally biased region" description="Basic and acidic residues" evidence="6">
    <location>
        <begin position="1"/>
        <end position="31"/>
    </location>
</feature>
<evidence type="ECO:0000256" key="2">
    <source>
        <dbReference type="ARBA" id="ARBA00022737"/>
    </source>
</evidence>